<evidence type="ECO:0000313" key="3">
    <source>
        <dbReference type="Proteomes" id="UP000245288"/>
    </source>
</evidence>
<dbReference type="InterPro" id="IPR026466">
    <property type="entry name" value="Fim_isopep_form_D2_dom"/>
</dbReference>
<feature type="chain" id="PRO_5016049442" evidence="1">
    <location>
        <begin position="27"/>
        <end position="263"/>
    </location>
</feature>
<gene>
    <name evidence="2" type="ORF">LG34_10335</name>
</gene>
<proteinExistence type="predicted"/>
<organism evidence="2 3">
    <name type="scientific">Eubacterium ramulus</name>
    <dbReference type="NCBI Taxonomy" id="39490"/>
    <lineage>
        <taxon>Bacteria</taxon>
        <taxon>Bacillati</taxon>
        <taxon>Bacillota</taxon>
        <taxon>Clostridia</taxon>
        <taxon>Eubacteriales</taxon>
        <taxon>Eubacteriaceae</taxon>
        <taxon>Eubacterium</taxon>
    </lineage>
</organism>
<dbReference type="OrthoDB" id="2199792at2"/>
<dbReference type="AlphaFoldDB" id="A0A2V1JRJ8"/>
<feature type="signal peptide" evidence="1">
    <location>
        <begin position="1"/>
        <end position="26"/>
    </location>
</feature>
<dbReference type="Proteomes" id="UP000245288">
    <property type="component" value="Unassembled WGS sequence"/>
</dbReference>
<reference evidence="2 3" key="1">
    <citation type="submission" date="2014-09" db="EMBL/GenBank/DDBJ databases">
        <title>Butyrate-producing bacteria isolated from human gut.</title>
        <authorList>
            <person name="Zhang Q."/>
            <person name="Zhao L."/>
        </authorList>
    </citation>
    <scope>NUCLEOTIDE SEQUENCE [LARGE SCALE GENOMIC DNA]</scope>
    <source>
        <strain evidence="2 3">21</strain>
    </source>
</reference>
<evidence type="ECO:0000256" key="1">
    <source>
        <dbReference type="SAM" id="SignalP"/>
    </source>
</evidence>
<dbReference type="EMBL" id="JRFU01000112">
    <property type="protein sequence ID" value="PWE86384.1"/>
    <property type="molecule type" value="Genomic_DNA"/>
</dbReference>
<dbReference type="RefSeq" id="WP_109215938.1">
    <property type="nucleotide sequence ID" value="NZ_JRFU01000112.1"/>
</dbReference>
<sequence>MKKMKKFFAVILSLAMVLGMSITAFATEAGTATQAAGKITVEGLTKEDTTVKIYKVVSWNEAQSKWEAEAWAKDHVDLTKDPVDIDWDALKDVATDADLYQSAKKVSNGTAEFDNLGIGAYLITANGITTEYNVMGDFTYDYDSDNLMVPAQKTISAKASDYTVVKTFKNGDPDKFVKLGDSIPFVITTTFPSYEDGTDNRTFTITDTPTGMKITDIKVKVGNDDLQAGTDYTLDKTLPSTEAVTVNFATDYIGTENTHAGKL</sequence>
<dbReference type="NCBIfam" id="TIGR04226">
    <property type="entry name" value="RrgB_K2N_iso_D2"/>
    <property type="match status" value="1"/>
</dbReference>
<protein>
    <submittedName>
        <fullName evidence="2">Uncharacterized protein</fullName>
    </submittedName>
</protein>
<accession>A0A2V1JRJ8</accession>
<keyword evidence="3" id="KW-1185">Reference proteome</keyword>
<dbReference type="Gene3D" id="2.60.40.740">
    <property type="match status" value="1"/>
</dbReference>
<keyword evidence="1" id="KW-0732">Signal</keyword>
<evidence type="ECO:0000313" key="2">
    <source>
        <dbReference type="EMBL" id="PWE86384.1"/>
    </source>
</evidence>
<name>A0A2V1JRJ8_EUBRA</name>
<comment type="caution">
    <text evidence="2">The sequence shown here is derived from an EMBL/GenBank/DDBJ whole genome shotgun (WGS) entry which is preliminary data.</text>
</comment>